<dbReference type="Proteomes" id="UP001501074">
    <property type="component" value="Unassembled WGS sequence"/>
</dbReference>
<dbReference type="RefSeq" id="WP_231489163.1">
    <property type="nucleotide sequence ID" value="NZ_BAAAZO010000002.1"/>
</dbReference>
<dbReference type="PANTHER" id="PTHR35145">
    <property type="entry name" value="CYTOPLASMIC PROTEIN-RELATED"/>
    <property type="match status" value="1"/>
</dbReference>
<keyword evidence="2" id="KW-1185">Reference proteome</keyword>
<dbReference type="Gene3D" id="3.90.1150.30">
    <property type="match status" value="1"/>
</dbReference>
<dbReference type="PANTHER" id="PTHR35145:SF1">
    <property type="entry name" value="CYTOPLASMIC PROTEIN"/>
    <property type="match status" value="1"/>
</dbReference>
<keyword evidence="1" id="KW-0238">DNA-binding</keyword>
<dbReference type="InterPro" id="IPR038056">
    <property type="entry name" value="YjbR-like_sf"/>
</dbReference>
<dbReference type="GO" id="GO:0003677">
    <property type="term" value="F:DNA binding"/>
    <property type="evidence" value="ECO:0007669"/>
    <property type="project" value="UniProtKB-KW"/>
</dbReference>
<protein>
    <submittedName>
        <fullName evidence="1">MmcQ/YjbR family DNA-binding protein</fullName>
    </submittedName>
</protein>
<dbReference type="SUPFAM" id="SSF142906">
    <property type="entry name" value="YjbR-like"/>
    <property type="match status" value="1"/>
</dbReference>
<dbReference type="InterPro" id="IPR007351">
    <property type="entry name" value="YjbR"/>
</dbReference>
<reference evidence="2" key="1">
    <citation type="journal article" date="2019" name="Int. J. Syst. Evol. Microbiol.">
        <title>The Global Catalogue of Microorganisms (GCM) 10K type strain sequencing project: providing services to taxonomists for standard genome sequencing and annotation.</title>
        <authorList>
            <consortium name="The Broad Institute Genomics Platform"/>
            <consortium name="The Broad Institute Genome Sequencing Center for Infectious Disease"/>
            <person name="Wu L."/>
            <person name="Ma J."/>
        </authorList>
    </citation>
    <scope>NUCLEOTIDE SEQUENCE [LARGE SCALE GENOMIC DNA]</scope>
    <source>
        <strain evidence="2">JCM 16902</strain>
    </source>
</reference>
<proteinExistence type="predicted"/>
<dbReference type="EMBL" id="BAAAZO010000002">
    <property type="protein sequence ID" value="GAA3599228.1"/>
    <property type="molecule type" value="Genomic_DNA"/>
</dbReference>
<sequence length="132" mass="14365">MDGTTLRATALRIATGLPAAEHCFPFGPETEVCKVVGKVYFLAGELHGEPLVTLKCDPEHSLSLQEQFPDVFPGYHMNKKHWISIGGGDDITEDLIDELVRSSYTLVVSTLPRAKRPGLSAQAMKGIATEID</sequence>
<dbReference type="InterPro" id="IPR058532">
    <property type="entry name" value="YjbR/MT2646/Rv2570-like"/>
</dbReference>
<accession>A0ABP6Z7R8</accession>
<gene>
    <name evidence="1" type="ORF">GCM10022223_13340</name>
</gene>
<evidence type="ECO:0000313" key="2">
    <source>
        <dbReference type="Proteomes" id="UP001501074"/>
    </source>
</evidence>
<name>A0ABP6Z7R8_9ACTN</name>
<evidence type="ECO:0000313" key="1">
    <source>
        <dbReference type="EMBL" id="GAA3599228.1"/>
    </source>
</evidence>
<comment type="caution">
    <text evidence="1">The sequence shown here is derived from an EMBL/GenBank/DDBJ whole genome shotgun (WGS) entry which is preliminary data.</text>
</comment>
<dbReference type="Pfam" id="PF04237">
    <property type="entry name" value="YjbR"/>
    <property type="match status" value="1"/>
</dbReference>
<organism evidence="1 2">
    <name type="scientific">Kineosporia mesophila</name>
    <dbReference type="NCBI Taxonomy" id="566012"/>
    <lineage>
        <taxon>Bacteria</taxon>
        <taxon>Bacillati</taxon>
        <taxon>Actinomycetota</taxon>
        <taxon>Actinomycetes</taxon>
        <taxon>Kineosporiales</taxon>
        <taxon>Kineosporiaceae</taxon>
        <taxon>Kineosporia</taxon>
    </lineage>
</organism>